<feature type="domain" description="Xylanolytic transcriptional activator regulatory" evidence="8">
    <location>
        <begin position="305"/>
        <end position="379"/>
    </location>
</feature>
<evidence type="ECO:0000256" key="3">
    <source>
        <dbReference type="ARBA" id="ARBA00023015"/>
    </source>
</evidence>
<keyword evidence="10" id="KW-1185">Reference proteome</keyword>
<proteinExistence type="predicted"/>
<evidence type="ECO:0000313" key="9">
    <source>
        <dbReference type="EMBL" id="EFY88777.1"/>
    </source>
</evidence>
<evidence type="ECO:0000256" key="7">
    <source>
        <dbReference type="SAM" id="MobiDB-lite"/>
    </source>
</evidence>
<keyword evidence="1" id="KW-0479">Metal-binding</keyword>
<dbReference type="PANTHER" id="PTHR31944">
    <property type="entry name" value="HEME-RESPONSIVE ZINC FINGER TRANSCRIPTION FACTOR HAP1"/>
    <property type="match status" value="1"/>
</dbReference>
<dbReference type="EMBL" id="GL698507">
    <property type="protein sequence ID" value="EFY88777.1"/>
    <property type="molecule type" value="Genomic_DNA"/>
</dbReference>
<evidence type="ECO:0000259" key="8">
    <source>
        <dbReference type="SMART" id="SM00906"/>
    </source>
</evidence>
<feature type="compositionally biased region" description="Polar residues" evidence="7">
    <location>
        <begin position="88"/>
        <end position="113"/>
    </location>
</feature>
<dbReference type="GO" id="GO:0006351">
    <property type="term" value="P:DNA-templated transcription"/>
    <property type="evidence" value="ECO:0007669"/>
    <property type="project" value="InterPro"/>
</dbReference>
<dbReference type="GO" id="GO:0001228">
    <property type="term" value="F:DNA-binding transcription activator activity, RNA polymerase II-specific"/>
    <property type="evidence" value="ECO:0007669"/>
    <property type="project" value="TreeGrafter"/>
</dbReference>
<dbReference type="Pfam" id="PF04082">
    <property type="entry name" value="Fungal_trans"/>
    <property type="match status" value="1"/>
</dbReference>
<keyword evidence="3" id="KW-0805">Transcription regulation</keyword>
<dbReference type="InterPro" id="IPR051430">
    <property type="entry name" value="Fungal_TF_Env_Response"/>
</dbReference>
<dbReference type="InterPro" id="IPR007219">
    <property type="entry name" value="XnlR_reg_dom"/>
</dbReference>
<evidence type="ECO:0000256" key="4">
    <source>
        <dbReference type="ARBA" id="ARBA00023125"/>
    </source>
</evidence>
<evidence type="ECO:0000313" key="10">
    <source>
        <dbReference type="Proteomes" id="UP000002499"/>
    </source>
</evidence>
<keyword evidence="2" id="KW-0862">Zinc</keyword>
<evidence type="ECO:0000256" key="5">
    <source>
        <dbReference type="ARBA" id="ARBA00023163"/>
    </source>
</evidence>
<evidence type="ECO:0000256" key="6">
    <source>
        <dbReference type="ARBA" id="ARBA00023242"/>
    </source>
</evidence>
<evidence type="ECO:0000256" key="1">
    <source>
        <dbReference type="ARBA" id="ARBA00022723"/>
    </source>
</evidence>
<dbReference type="CDD" id="cd12148">
    <property type="entry name" value="fungal_TF_MHR"/>
    <property type="match status" value="1"/>
</dbReference>
<gene>
    <name evidence="9" type="ORF">MAC_05212</name>
</gene>
<protein>
    <submittedName>
        <fullName evidence="9">C6 transcription factor</fullName>
    </submittedName>
</protein>
<dbReference type="PANTHER" id="PTHR31944:SF131">
    <property type="entry name" value="HEME-RESPONSIVE ZINC FINGER TRANSCRIPTION FACTOR HAP1"/>
    <property type="match status" value="1"/>
</dbReference>
<dbReference type="GO" id="GO:0005634">
    <property type="term" value="C:nucleus"/>
    <property type="evidence" value="ECO:0007669"/>
    <property type="project" value="TreeGrafter"/>
</dbReference>
<dbReference type="OrthoDB" id="4236860at2759"/>
<dbReference type="GO" id="GO:0008270">
    <property type="term" value="F:zinc ion binding"/>
    <property type="evidence" value="ECO:0007669"/>
    <property type="project" value="InterPro"/>
</dbReference>
<keyword evidence="4" id="KW-0238">DNA-binding</keyword>
<keyword evidence="5" id="KW-0804">Transcription</keyword>
<dbReference type="InParanoid" id="E9E5R4"/>
<reference evidence="9 10" key="1">
    <citation type="journal article" date="2011" name="PLoS Genet.">
        <title>Genome sequencing and comparative transcriptomics of the model entomopathogenic fungi Metarhizium anisopliae and M. acridum.</title>
        <authorList>
            <person name="Gao Q."/>
            <person name="Jin K."/>
            <person name="Ying S.H."/>
            <person name="Zhang Y."/>
            <person name="Xiao G."/>
            <person name="Shang Y."/>
            <person name="Duan Z."/>
            <person name="Hu X."/>
            <person name="Xie X.Q."/>
            <person name="Zhou G."/>
            <person name="Peng G."/>
            <person name="Luo Z."/>
            <person name="Huang W."/>
            <person name="Wang B."/>
            <person name="Fang W."/>
            <person name="Wang S."/>
            <person name="Zhong Y."/>
            <person name="Ma L.J."/>
            <person name="St Leger R.J."/>
            <person name="Zhao G.P."/>
            <person name="Pei Y."/>
            <person name="Feng M.G."/>
            <person name="Xia Y."/>
            <person name="Wang C."/>
        </authorList>
    </citation>
    <scope>NUCLEOTIDE SEQUENCE [LARGE SCALE GENOMIC DNA]</scope>
    <source>
        <strain evidence="9 10">CQMa 102</strain>
    </source>
</reference>
<name>E9E5R4_METAQ</name>
<feature type="region of interest" description="Disordered" evidence="7">
    <location>
        <begin position="84"/>
        <end position="113"/>
    </location>
</feature>
<accession>E9E5R4</accession>
<evidence type="ECO:0000256" key="2">
    <source>
        <dbReference type="ARBA" id="ARBA00022833"/>
    </source>
</evidence>
<dbReference type="AlphaFoldDB" id="E9E5R4"/>
<organism evidence="10">
    <name type="scientific">Metarhizium acridum (strain CQMa 102)</name>
    <dbReference type="NCBI Taxonomy" id="655827"/>
    <lineage>
        <taxon>Eukaryota</taxon>
        <taxon>Fungi</taxon>
        <taxon>Dikarya</taxon>
        <taxon>Ascomycota</taxon>
        <taxon>Pezizomycotina</taxon>
        <taxon>Sordariomycetes</taxon>
        <taxon>Hypocreomycetidae</taxon>
        <taxon>Hypocreales</taxon>
        <taxon>Clavicipitaceae</taxon>
        <taxon>Metarhizium</taxon>
    </lineage>
</organism>
<keyword evidence="6" id="KW-0539">Nucleus</keyword>
<dbReference type="HOGENOM" id="CLU_511983_0_0_1"/>
<dbReference type="SMART" id="SM00906">
    <property type="entry name" value="Fungal_trans"/>
    <property type="match status" value="1"/>
</dbReference>
<dbReference type="Proteomes" id="UP000002499">
    <property type="component" value="Unassembled WGS sequence"/>
</dbReference>
<sequence>MGIAQAKRTISGSSIWSATFEDVQVNGGRENAENAGIPSFSLLQHLGPLHAVPFLPAPPTATWAEVRSSLPEPGDAVPLALWRDVQGPQPNGRGQSAQAFAQETNDPPQTISSRGMIHFKGRAASTRFYGFSYHLNLYQQVKAQYPLINRLCDDIFFKASRKPASGHSNQTQVDTQSLVNLVPRKEVVDALVQTYLDHVEVTHRVLYIPSLYRQYNRHWETAEETSENFLVQLCLIMAIASATRHEAATLVASPEPIEMAKKWIQAAESWLNSQHPTSVESLPSLQVQCLLLVAKRANYIHETTLWASTGASVRWAMAAGYHREVGSEAPISPFYREMRRRLWATITELDLLAAMERGMPPSIRQDEFNTQAPVNEDALNIISSIPELVGPFTSPVEHAWRIVEKRVTLTLEGVSDYYVLSMIIGLVKSLYIPTSSATWAKDVSEKVIFNYSDVSPNMAYLRSSETSGGILTAHSTYASEANSGAARDHDADFFHTLTPDDMDFLLNDINFGSFLEDPDTEASHLPLFSWNA</sequence>
<dbReference type="GO" id="GO:0000978">
    <property type="term" value="F:RNA polymerase II cis-regulatory region sequence-specific DNA binding"/>
    <property type="evidence" value="ECO:0007669"/>
    <property type="project" value="TreeGrafter"/>
</dbReference>
<dbReference type="eggNOG" id="ENOG502SH73">
    <property type="taxonomic scope" value="Eukaryota"/>
</dbReference>